<evidence type="ECO:0000256" key="4">
    <source>
        <dbReference type="ARBA" id="ARBA00022989"/>
    </source>
</evidence>
<feature type="transmembrane region" description="Helical" evidence="12">
    <location>
        <begin position="97"/>
        <end position="120"/>
    </location>
</feature>
<dbReference type="CDD" id="cd00637">
    <property type="entry name" value="7tm_classA_rhodopsin-like"/>
    <property type="match status" value="1"/>
</dbReference>
<keyword evidence="5 10" id="KW-0297">G-protein coupled receptor</keyword>
<reference evidence="14 15" key="1">
    <citation type="submission" date="2022-05" db="EMBL/GenBank/DDBJ databases">
        <authorList>
            <consortium name="Genoscope - CEA"/>
            <person name="William W."/>
        </authorList>
    </citation>
    <scope>NUCLEOTIDE SEQUENCE [LARGE SCALE GENOMIC DNA]</scope>
</reference>
<keyword evidence="4 12" id="KW-1133">Transmembrane helix</keyword>
<dbReference type="GO" id="GO:0071880">
    <property type="term" value="P:adenylate cyclase-activating adrenergic receptor signaling pathway"/>
    <property type="evidence" value="ECO:0007669"/>
    <property type="project" value="TreeGrafter"/>
</dbReference>
<dbReference type="InterPro" id="IPR017452">
    <property type="entry name" value="GPCR_Rhodpsn_7TM"/>
</dbReference>
<comment type="similarity">
    <text evidence="10">Belongs to the G-protein coupled receptor 1 family.</text>
</comment>
<dbReference type="PANTHER" id="PTHR24248">
    <property type="entry name" value="ADRENERGIC RECEPTOR-RELATED G-PROTEIN COUPLED RECEPTOR"/>
    <property type="match status" value="1"/>
</dbReference>
<evidence type="ECO:0000256" key="10">
    <source>
        <dbReference type="RuleBase" id="RU000688"/>
    </source>
</evidence>
<name>A0AAU9XE16_9CNID</name>
<evidence type="ECO:0000256" key="9">
    <source>
        <dbReference type="ARBA" id="ARBA00023224"/>
    </source>
</evidence>
<evidence type="ECO:0000259" key="13">
    <source>
        <dbReference type="PROSITE" id="PS50262"/>
    </source>
</evidence>
<keyword evidence="9 10" id="KW-0807">Transducer</keyword>
<evidence type="ECO:0000256" key="1">
    <source>
        <dbReference type="ARBA" id="ARBA00004651"/>
    </source>
</evidence>
<evidence type="ECO:0000256" key="5">
    <source>
        <dbReference type="ARBA" id="ARBA00023040"/>
    </source>
</evidence>
<feature type="coiled-coil region" evidence="11">
    <location>
        <begin position="352"/>
        <end position="412"/>
    </location>
</feature>
<dbReference type="InterPro" id="IPR000276">
    <property type="entry name" value="GPCR_Rhodpsn"/>
</dbReference>
<dbReference type="Pfam" id="PF00001">
    <property type="entry name" value="7tm_1"/>
    <property type="match status" value="1"/>
</dbReference>
<dbReference type="SUPFAM" id="SSF81321">
    <property type="entry name" value="Family A G protein-coupled receptor-like"/>
    <property type="match status" value="1"/>
</dbReference>
<evidence type="ECO:0000256" key="11">
    <source>
        <dbReference type="SAM" id="Coils"/>
    </source>
</evidence>
<dbReference type="Gene3D" id="1.20.1070.10">
    <property type="entry name" value="Rhodopsin 7-helix transmembrane proteins"/>
    <property type="match status" value="1"/>
</dbReference>
<feature type="domain" description="G-protein coupled receptors family 1 profile" evidence="13">
    <location>
        <begin position="39"/>
        <end position="233"/>
    </location>
</feature>
<keyword evidence="8 10" id="KW-0675">Receptor</keyword>
<sequence length="429" mass="48862">MDDTFIFFETPCVNSTAPAILPFITGGVSALLCLITVPGNLIVVMAVFVDPNKDLRSPFMYLVANLAMADLLVGLVTEPVSAFYHIKNALGVIDYEVLSAAVHMPFFISCTASVLSLAALTMDRYVAITSPFRYRANLSPLRALFACVIVWTISLSFPFAYLYLGFFSYAFLFANTAVVMTFLVLLFAYVRIYKIFRRQVREWDSLHDSTEDNRAKKIRMRWEQKITKTLLIIGHQYYARGMMIPLSPVAKKSRESNSILDGGPEESREINAGKPGTFAFTSEHDDNNKMDFGDDIGPDANFLGENNLQRQSDRNAMLKRLANCFNHRQKRANLVARRNRVMGFFPKLCTIHENASELVHDLEENYQLAEEQNEFDRDSLEHDSIKTNDQKIAALHQDIKELWKRLENVEKEFAWARGTLKLAQHTKLK</sequence>
<keyword evidence="7" id="KW-1015">Disulfide bond</keyword>
<keyword evidence="3 10" id="KW-0812">Transmembrane</keyword>
<gene>
    <name evidence="14" type="ORF">PMEA_00021232</name>
</gene>
<dbReference type="AlphaFoldDB" id="A0AAU9XE16"/>
<dbReference type="PANTHER" id="PTHR24248:SF199">
    <property type="entry name" value="IP13425P-RELATED"/>
    <property type="match status" value="1"/>
</dbReference>
<dbReference type="EMBL" id="CALNXJ010000039">
    <property type="protein sequence ID" value="CAH3144760.1"/>
    <property type="molecule type" value="Genomic_DNA"/>
</dbReference>
<keyword evidence="15" id="KW-1185">Reference proteome</keyword>
<evidence type="ECO:0000256" key="8">
    <source>
        <dbReference type="ARBA" id="ARBA00023170"/>
    </source>
</evidence>
<dbReference type="GO" id="GO:0004993">
    <property type="term" value="F:G protein-coupled serotonin receptor activity"/>
    <property type="evidence" value="ECO:0007669"/>
    <property type="project" value="UniProtKB-ARBA"/>
</dbReference>
<keyword evidence="2" id="KW-1003">Cell membrane</keyword>
<dbReference type="PRINTS" id="PR00237">
    <property type="entry name" value="GPCRRHODOPSN"/>
</dbReference>
<organism evidence="14 15">
    <name type="scientific">Pocillopora meandrina</name>
    <dbReference type="NCBI Taxonomy" id="46732"/>
    <lineage>
        <taxon>Eukaryota</taxon>
        <taxon>Metazoa</taxon>
        <taxon>Cnidaria</taxon>
        <taxon>Anthozoa</taxon>
        <taxon>Hexacorallia</taxon>
        <taxon>Scleractinia</taxon>
        <taxon>Astrocoeniina</taxon>
        <taxon>Pocilloporidae</taxon>
        <taxon>Pocillopora</taxon>
    </lineage>
</organism>
<feature type="transmembrane region" description="Helical" evidence="12">
    <location>
        <begin position="141"/>
        <end position="163"/>
    </location>
</feature>
<proteinExistence type="inferred from homology"/>
<evidence type="ECO:0000313" key="14">
    <source>
        <dbReference type="EMBL" id="CAH3144760.1"/>
    </source>
</evidence>
<feature type="transmembrane region" description="Helical" evidence="12">
    <location>
        <begin position="59"/>
        <end position="77"/>
    </location>
</feature>
<evidence type="ECO:0000256" key="7">
    <source>
        <dbReference type="ARBA" id="ARBA00023157"/>
    </source>
</evidence>
<accession>A0AAU9XE16</accession>
<evidence type="ECO:0000256" key="6">
    <source>
        <dbReference type="ARBA" id="ARBA00023136"/>
    </source>
</evidence>
<comment type="caution">
    <text evidence="14">The sequence shown here is derived from an EMBL/GenBank/DDBJ whole genome shotgun (WGS) entry which is preliminary data.</text>
</comment>
<feature type="transmembrane region" description="Helical" evidence="12">
    <location>
        <begin position="20"/>
        <end position="47"/>
    </location>
</feature>
<comment type="subcellular location">
    <subcellularLocation>
        <location evidence="1">Cell membrane</location>
        <topology evidence="1">Multi-pass membrane protein</topology>
    </subcellularLocation>
</comment>
<evidence type="ECO:0000256" key="2">
    <source>
        <dbReference type="ARBA" id="ARBA00022475"/>
    </source>
</evidence>
<evidence type="ECO:0000313" key="15">
    <source>
        <dbReference type="Proteomes" id="UP001159428"/>
    </source>
</evidence>
<keyword evidence="6 12" id="KW-0472">Membrane</keyword>
<evidence type="ECO:0000256" key="3">
    <source>
        <dbReference type="ARBA" id="ARBA00022692"/>
    </source>
</evidence>
<feature type="transmembrane region" description="Helical" evidence="12">
    <location>
        <begin position="169"/>
        <end position="190"/>
    </location>
</feature>
<evidence type="ECO:0000256" key="12">
    <source>
        <dbReference type="SAM" id="Phobius"/>
    </source>
</evidence>
<keyword evidence="11" id="KW-0175">Coiled coil</keyword>
<dbReference type="GO" id="GO:0043410">
    <property type="term" value="P:positive regulation of MAPK cascade"/>
    <property type="evidence" value="ECO:0007669"/>
    <property type="project" value="TreeGrafter"/>
</dbReference>
<dbReference type="GO" id="GO:0005886">
    <property type="term" value="C:plasma membrane"/>
    <property type="evidence" value="ECO:0007669"/>
    <property type="project" value="UniProtKB-SubCell"/>
</dbReference>
<dbReference type="Proteomes" id="UP001159428">
    <property type="component" value="Unassembled WGS sequence"/>
</dbReference>
<dbReference type="PROSITE" id="PS00237">
    <property type="entry name" value="G_PROTEIN_RECEP_F1_1"/>
    <property type="match status" value="1"/>
</dbReference>
<protein>
    <recommendedName>
        <fullName evidence="13">G-protein coupled receptors family 1 profile domain-containing protein</fullName>
    </recommendedName>
</protein>
<dbReference type="PROSITE" id="PS50262">
    <property type="entry name" value="G_PROTEIN_RECEP_F1_2"/>
    <property type="match status" value="1"/>
</dbReference>